<evidence type="ECO:0000313" key="3">
    <source>
        <dbReference type="EMBL" id="KAF0770805.1"/>
    </source>
</evidence>
<organism evidence="3 4">
    <name type="scientific">Aphis craccivora</name>
    <name type="common">Cowpea aphid</name>
    <dbReference type="NCBI Taxonomy" id="307492"/>
    <lineage>
        <taxon>Eukaryota</taxon>
        <taxon>Metazoa</taxon>
        <taxon>Ecdysozoa</taxon>
        <taxon>Arthropoda</taxon>
        <taxon>Hexapoda</taxon>
        <taxon>Insecta</taxon>
        <taxon>Pterygota</taxon>
        <taxon>Neoptera</taxon>
        <taxon>Paraneoptera</taxon>
        <taxon>Hemiptera</taxon>
        <taxon>Sternorrhyncha</taxon>
        <taxon>Aphidomorpha</taxon>
        <taxon>Aphidoidea</taxon>
        <taxon>Aphididae</taxon>
        <taxon>Aphidini</taxon>
        <taxon>Aphis</taxon>
        <taxon>Aphis</taxon>
    </lineage>
</organism>
<dbReference type="SUPFAM" id="SSF51735">
    <property type="entry name" value="NAD(P)-binding Rossmann-fold domains"/>
    <property type="match status" value="1"/>
</dbReference>
<comment type="similarity">
    <text evidence="1">Belongs to the fatty acyl-CoA reductase family.</text>
</comment>
<dbReference type="Proteomes" id="UP000478052">
    <property type="component" value="Unassembled WGS sequence"/>
</dbReference>
<gene>
    <name evidence="3" type="ORF">FWK35_00009162</name>
</gene>
<name>A0A6G0ZIM0_APHCR</name>
<dbReference type="GO" id="GO:0080019">
    <property type="term" value="F:alcohol-forming very long-chain fatty acyl-CoA reductase activity"/>
    <property type="evidence" value="ECO:0007669"/>
    <property type="project" value="InterPro"/>
</dbReference>
<dbReference type="PANTHER" id="PTHR11011">
    <property type="entry name" value="MALE STERILITY PROTEIN 2-RELATED"/>
    <property type="match status" value="1"/>
</dbReference>
<proteinExistence type="inferred from homology"/>
<feature type="domain" description="Thioester reductase (TE)" evidence="2">
    <location>
        <begin position="35"/>
        <end position="84"/>
    </location>
</feature>
<comment type="caution">
    <text evidence="3">The sequence shown here is derived from an EMBL/GenBank/DDBJ whole genome shotgun (WGS) entry which is preliminary data.</text>
</comment>
<comment type="catalytic activity">
    <reaction evidence="1">
        <text>a long-chain fatty acyl-CoA + 2 NADPH + 2 H(+) = a long-chain primary fatty alcohol + 2 NADP(+) + CoA</text>
        <dbReference type="Rhea" id="RHEA:52716"/>
        <dbReference type="ChEBI" id="CHEBI:15378"/>
        <dbReference type="ChEBI" id="CHEBI:57287"/>
        <dbReference type="ChEBI" id="CHEBI:57783"/>
        <dbReference type="ChEBI" id="CHEBI:58349"/>
        <dbReference type="ChEBI" id="CHEBI:77396"/>
        <dbReference type="ChEBI" id="CHEBI:83139"/>
        <dbReference type="EC" id="1.2.1.84"/>
    </reaction>
</comment>
<keyword evidence="1" id="KW-0444">Lipid biosynthesis</keyword>
<evidence type="ECO:0000256" key="1">
    <source>
        <dbReference type="RuleBase" id="RU363097"/>
    </source>
</evidence>
<dbReference type="EMBL" id="VUJU01000384">
    <property type="protein sequence ID" value="KAF0770805.1"/>
    <property type="molecule type" value="Genomic_DNA"/>
</dbReference>
<sequence length="98" mass="11121">MMTDNNNDLGCQDWNAAPSADRKVVDFYDGASIFVTGGTGFVGKALIEKLLRSCPGLKNIYLLIRPKRGKDIECRYQELLENPVRTFFIYSFQHIVIC</sequence>
<dbReference type="OrthoDB" id="429813at2759"/>
<dbReference type="Gene3D" id="3.40.50.720">
    <property type="entry name" value="NAD(P)-binding Rossmann-like Domain"/>
    <property type="match status" value="1"/>
</dbReference>
<dbReference type="GO" id="GO:0102965">
    <property type="term" value="F:alcohol-forming long-chain fatty acyl-CoA reductase activity"/>
    <property type="evidence" value="ECO:0007669"/>
    <property type="project" value="UniProtKB-EC"/>
</dbReference>
<comment type="function">
    <text evidence="1">Catalyzes the reduction of fatty acyl-CoA to fatty alcohols.</text>
</comment>
<dbReference type="InterPro" id="IPR026055">
    <property type="entry name" value="FAR"/>
</dbReference>
<keyword evidence="4" id="KW-1185">Reference proteome</keyword>
<dbReference type="PANTHER" id="PTHR11011:SF107">
    <property type="entry name" value="FATTY ACYL-COA REDUCTASE"/>
    <property type="match status" value="1"/>
</dbReference>
<dbReference type="GO" id="GO:0005777">
    <property type="term" value="C:peroxisome"/>
    <property type="evidence" value="ECO:0007669"/>
    <property type="project" value="TreeGrafter"/>
</dbReference>
<keyword evidence="1" id="KW-0443">Lipid metabolism</keyword>
<dbReference type="InterPro" id="IPR036291">
    <property type="entry name" value="NAD(P)-bd_dom_sf"/>
</dbReference>
<dbReference type="Pfam" id="PF07993">
    <property type="entry name" value="NAD_binding_4"/>
    <property type="match status" value="1"/>
</dbReference>
<evidence type="ECO:0000259" key="2">
    <source>
        <dbReference type="Pfam" id="PF07993"/>
    </source>
</evidence>
<dbReference type="AlphaFoldDB" id="A0A6G0ZIM0"/>
<evidence type="ECO:0000313" key="4">
    <source>
        <dbReference type="Proteomes" id="UP000478052"/>
    </source>
</evidence>
<reference evidence="3 4" key="1">
    <citation type="submission" date="2019-08" db="EMBL/GenBank/DDBJ databases">
        <title>Whole genome of Aphis craccivora.</title>
        <authorList>
            <person name="Voronova N.V."/>
            <person name="Shulinski R.S."/>
            <person name="Bandarenka Y.V."/>
            <person name="Zhorov D.G."/>
            <person name="Warner D."/>
        </authorList>
    </citation>
    <scope>NUCLEOTIDE SEQUENCE [LARGE SCALE GENOMIC DNA]</scope>
    <source>
        <strain evidence="3">180601</strain>
        <tissue evidence="3">Whole Body</tissue>
    </source>
</reference>
<dbReference type="InterPro" id="IPR013120">
    <property type="entry name" value="FAR_NAD-bd"/>
</dbReference>
<keyword evidence="1" id="KW-0560">Oxidoreductase</keyword>
<dbReference type="EC" id="1.2.1.84" evidence="1"/>
<accession>A0A6G0ZIM0</accession>
<dbReference type="GO" id="GO:0035336">
    <property type="term" value="P:long-chain fatty-acyl-CoA metabolic process"/>
    <property type="evidence" value="ECO:0007669"/>
    <property type="project" value="TreeGrafter"/>
</dbReference>
<protein>
    <recommendedName>
        <fullName evidence="1">Fatty acyl-CoA reductase</fullName>
        <ecNumber evidence="1">1.2.1.84</ecNumber>
    </recommendedName>
</protein>
<keyword evidence="1" id="KW-0521">NADP</keyword>